<feature type="compositionally biased region" description="Basic residues" evidence="1">
    <location>
        <begin position="570"/>
        <end position="587"/>
    </location>
</feature>
<name>A0A7X8XVA8_9BACT</name>
<comment type="caution">
    <text evidence="2">The sequence shown here is derived from an EMBL/GenBank/DDBJ whole genome shotgun (WGS) entry which is preliminary data.</text>
</comment>
<protein>
    <submittedName>
        <fullName evidence="2">DUF748 domain-containing protein</fullName>
    </submittedName>
</protein>
<dbReference type="EMBL" id="JABAIL010000002">
    <property type="protein sequence ID" value="NLR91143.1"/>
    <property type="molecule type" value="Genomic_DNA"/>
</dbReference>
<dbReference type="RefSeq" id="WP_168881843.1">
    <property type="nucleotide sequence ID" value="NZ_JABAIL010000002.1"/>
</dbReference>
<dbReference type="AlphaFoldDB" id="A0A7X8XVA8"/>
<accession>A0A7X8XVA8</accession>
<feature type="region of interest" description="Disordered" evidence="1">
    <location>
        <begin position="559"/>
        <end position="587"/>
    </location>
</feature>
<keyword evidence="3" id="KW-1185">Reference proteome</keyword>
<evidence type="ECO:0000313" key="2">
    <source>
        <dbReference type="EMBL" id="NLR91143.1"/>
    </source>
</evidence>
<dbReference type="Proteomes" id="UP000585050">
    <property type="component" value="Unassembled WGS sequence"/>
</dbReference>
<evidence type="ECO:0000313" key="3">
    <source>
        <dbReference type="Proteomes" id="UP000585050"/>
    </source>
</evidence>
<sequence length="587" mass="67169">MSPTKKQSKNIKVTLLILIPLLFFFLSDYTQKKLEDFAANTVKEIALGKNGDGYFVTFNNFNINWFKGKLRATGIVIIPNKEKEKISWINGTVDTVKIKLPQLHKIIFSRNLTVKEVTLTKPNFQFFWKDSLVQKEKTQPKEKQPSKKIADRKSPLIRFSVLGQRLKQIGATSINLTDMKFNGYQITKSGVHKHVFHTSQDLHISGIQLIYDEDKEKNIINVDELAFECGPSFMKGVNELYEYKFDSIVISKEKNIFELKGLDVKPQLSERNFFETVGKQTDMMSLSIGYVSGIGFNADELFDQNKIHLNDIKIDSLQAQIYRDKNYPEDTTVVKNLPNRSIQALNYTIALDKFNVTNSSLTYKEKSKDANLPGEITLTDITIDVPTVNTDSIENIALHLKCKLFGKTPTRIDCTLHTDSTAKNLMDVKGHIDGFPLSYFNTFTHNNAGVVFQEGRARSIDFDIDLYDQVGRGNLDFYYNDLKIKLTGKNDEKSNFVESIANFAANNMVAYKNNNPGPKARHAPLYFKRVQYKSVIHYIIHTIMSGLETSVVGTYTHIPQEERKETKQKYKDRKKASKKHKKHATHQ</sequence>
<feature type="compositionally biased region" description="Basic and acidic residues" evidence="1">
    <location>
        <begin position="559"/>
        <end position="569"/>
    </location>
</feature>
<reference evidence="2 3" key="1">
    <citation type="submission" date="2020-04" db="EMBL/GenBank/DDBJ databases">
        <title>Flammeovirga sp. SR4, a novel species isolated from seawater.</title>
        <authorList>
            <person name="Wang X."/>
        </authorList>
    </citation>
    <scope>NUCLEOTIDE SEQUENCE [LARGE SCALE GENOMIC DNA]</scope>
    <source>
        <strain evidence="2 3">SR4</strain>
    </source>
</reference>
<gene>
    <name evidence="2" type="ORF">HGP29_07990</name>
</gene>
<proteinExistence type="predicted"/>
<evidence type="ECO:0000256" key="1">
    <source>
        <dbReference type="SAM" id="MobiDB-lite"/>
    </source>
</evidence>
<organism evidence="2 3">
    <name type="scientific">Flammeovirga agarivorans</name>
    <dbReference type="NCBI Taxonomy" id="2726742"/>
    <lineage>
        <taxon>Bacteria</taxon>
        <taxon>Pseudomonadati</taxon>
        <taxon>Bacteroidota</taxon>
        <taxon>Cytophagia</taxon>
        <taxon>Cytophagales</taxon>
        <taxon>Flammeovirgaceae</taxon>
        <taxon>Flammeovirga</taxon>
    </lineage>
</organism>